<comment type="similarity">
    <text evidence="3 9">Belongs to the CcmC/CycZ/HelC family.</text>
</comment>
<feature type="transmembrane region" description="Helical" evidence="9">
    <location>
        <begin position="61"/>
        <end position="88"/>
    </location>
</feature>
<evidence type="ECO:0000256" key="4">
    <source>
        <dbReference type="ARBA" id="ARBA00016463"/>
    </source>
</evidence>
<gene>
    <name evidence="9 11" type="primary">ccmC</name>
    <name evidence="11" type="ORF">QS748_05525</name>
</gene>
<comment type="function">
    <text evidence="1 9">Required for the export of heme to the periplasm for the biogenesis of c-type cytochromes.</text>
</comment>
<feature type="transmembrane region" description="Helical" evidence="9">
    <location>
        <begin position="100"/>
        <end position="120"/>
    </location>
</feature>
<dbReference type="GO" id="GO:0015232">
    <property type="term" value="F:heme transmembrane transporter activity"/>
    <property type="evidence" value="ECO:0007669"/>
    <property type="project" value="InterPro"/>
</dbReference>
<evidence type="ECO:0000256" key="1">
    <source>
        <dbReference type="ARBA" id="ARBA00002442"/>
    </source>
</evidence>
<evidence type="ECO:0000256" key="3">
    <source>
        <dbReference type="ARBA" id="ARBA00005840"/>
    </source>
</evidence>
<evidence type="ECO:0000256" key="6">
    <source>
        <dbReference type="ARBA" id="ARBA00022748"/>
    </source>
</evidence>
<evidence type="ECO:0000256" key="8">
    <source>
        <dbReference type="ARBA" id="ARBA00023136"/>
    </source>
</evidence>
<organism evidence="11 12">
    <name type="scientific">Candidatus Endonucleibacter bathymodioli</name>
    <dbReference type="NCBI Taxonomy" id="539814"/>
    <lineage>
        <taxon>Bacteria</taxon>
        <taxon>Pseudomonadati</taxon>
        <taxon>Pseudomonadota</taxon>
        <taxon>Gammaproteobacteria</taxon>
        <taxon>Oceanospirillales</taxon>
        <taxon>Endozoicomonadaceae</taxon>
        <taxon>Candidatus Endonucleibacter</taxon>
    </lineage>
</organism>
<dbReference type="NCBIfam" id="TIGR01191">
    <property type="entry name" value="ccmC"/>
    <property type="match status" value="1"/>
</dbReference>
<keyword evidence="9" id="KW-0813">Transport</keyword>
<keyword evidence="7 9" id="KW-1133">Transmembrane helix</keyword>
<accession>A0AA90SD00</accession>
<dbReference type="GO" id="GO:0020037">
    <property type="term" value="F:heme binding"/>
    <property type="evidence" value="ECO:0007669"/>
    <property type="project" value="InterPro"/>
</dbReference>
<keyword evidence="9" id="KW-0997">Cell inner membrane</keyword>
<dbReference type="AlphaFoldDB" id="A0AA90SD00"/>
<dbReference type="InterPro" id="IPR003557">
    <property type="entry name" value="Cyt_c_biogenesis_CcmC"/>
</dbReference>
<feature type="transmembrane region" description="Helical" evidence="9">
    <location>
        <begin position="26"/>
        <end position="49"/>
    </location>
</feature>
<dbReference type="EMBL" id="JASXSV010000006">
    <property type="protein sequence ID" value="MDP0588672.1"/>
    <property type="molecule type" value="Genomic_DNA"/>
</dbReference>
<feature type="transmembrane region" description="Helical" evidence="9">
    <location>
        <begin position="132"/>
        <end position="150"/>
    </location>
</feature>
<dbReference type="GO" id="GO:0017004">
    <property type="term" value="P:cytochrome complex assembly"/>
    <property type="evidence" value="ECO:0007669"/>
    <property type="project" value="UniProtKB-KW"/>
</dbReference>
<comment type="subcellular location">
    <subcellularLocation>
        <location evidence="9">Cell inner membrane</location>
    </subcellularLocation>
    <subcellularLocation>
        <location evidence="2">Membrane</location>
        <topology evidence="2">Multi-pass membrane protein</topology>
    </subcellularLocation>
</comment>
<evidence type="ECO:0000256" key="5">
    <source>
        <dbReference type="ARBA" id="ARBA00022692"/>
    </source>
</evidence>
<feature type="transmembrane region" description="Helical" evidence="9">
    <location>
        <begin position="201"/>
        <end position="225"/>
    </location>
</feature>
<keyword evidence="9" id="KW-1003">Cell membrane</keyword>
<dbReference type="InterPro" id="IPR002541">
    <property type="entry name" value="Cyt_c_assembly"/>
</dbReference>
<evidence type="ECO:0000256" key="7">
    <source>
        <dbReference type="ARBA" id="ARBA00022989"/>
    </source>
</evidence>
<evidence type="ECO:0000313" key="11">
    <source>
        <dbReference type="EMBL" id="MDP0588672.1"/>
    </source>
</evidence>
<dbReference type="PRINTS" id="PR01386">
    <property type="entry name" value="CCMCBIOGNSIS"/>
</dbReference>
<feature type="domain" description="Cytochrome c assembly protein" evidence="10">
    <location>
        <begin position="31"/>
        <end position="188"/>
    </location>
</feature>
<dbReference type="PANTHER" id="PTHR30071">
    <property type="entry name" value="HEME EXPORTER PROTEIN C"/>
    <property type="match status" value="1"/>
</dbReference>
<keyword evidence="5 9" id="KW-0812">Transmembrane</keyword>
<proteinExistence type="inferred from homology"/>
<dbReference type="GO" id="GO:0005886">
    <property type="term" value="C:plasma membrane"/>
    <property type="evidence" value="ECO:0007669"/>
    <property type="project" value="UniProtKB-SubCell"/>
</dbReference>
<dbReference type="Proteomes" id="UP001178148">
    <property type="component" value="Unassembled WGS sequence"/>
</dbReference>
<keyword evidence="8 9" id="KW-0472">Membrane</keyword>
<protein>
    <recommendedName>
        <fullName evidence="4 9">Heme exporter protein C</fullName>
    </recommendedName>
    <alternativeName>
        <fullName evidence="9">Cytochrome c-type biogenesis protein</fullName>
    </alternativeName>
</protein>
<keyword evidence="12" id="KW-1185">Reference proteome</keyword>
<comment type="caution">
    <text evidence="11">The sequence shown here is derived from an EMBL/GenBank/DDBJ whole genome shotgun (WGS) entry which is preliminary data.</text>
</comment>
<evidence type="ECO:0000256" key="9">
    <source>
        <dbReference type="RuleBase" id="RU364092"/>
    </source>
</evidence>
<evidence type="ECO:0000313" key="12">
    <source>
        <dbReference type="Proteomes" id="UP001178148"/>
    </source>
</evidence>
<name>A0AA90SD00_9GAMM</name>
<reference evidence="11 12" key="1">
    <citation type="journal article" date="2023" name="bioRxiv">
        <title>An intranuclear bacterial parasite of deep-sea mussels expresses apoptosis inhibitors acquired from its host.</title>
        <authorList>
            <person name="Gonzalez Porras M.A."/>
            <person name="Assie A."/>
            <person name="Tietjen M."/>
            <person name="Violette M."/>
            <person name="Kleiner M."/>
            <person name="Gruber-Vodicka H."/>
            <person name="Dubilier N."/>
            <person name="Leisch N."/>
        </authorList>
    </citation>
    <scope>NUCLEOTIDE SEQUENCE [LARGE SCALE GENOMIC DNA]</scope>
    <source>
        <strain evidence="11">IAP13</strain>
    </source>
</reference>
<dbReference type="Pfam" id="PF01578">
    <property type="entry name" value="Cytochrom_C_asm"/>
    <property type="match status" value="1"/>
</dbReference>
<evidence type="ECO:0000256" key="2">
    <source>
        <dbReference type="ARBA" id="ARBA00004141"/>
    </source>
</evidence>
<dbReference type="PANTHER" id="PTHR30071:SF1">
    <property type="entry name" value="CYTOCHROME B_B6 PROTEIN-RELATED"/>
    <property type="match status" value="1"/>
</dbReference>
<feature type="transmembrane region" description="Helical" evidence="9">
    <location>
        <begin position="162"/>
        <end position="181"/>
    </location>
</feature>
<keyword evidence="6 9" id="KW-0201">Cytochrome c-type biogenesis</keyword>
<dbReference type="InterPro" id="IPR045062">
    <property type="entry name" value="Cyt_c_biogenesis_CcsA/CcmC"/>
</dbReference>
<evidence type="ECO:0000259" key="10">
    <source>
        <dbReference type="Pfam" id="PF01578"/>
    </source>
</evidence>
<sequence length="260" mass="29545">MQWKLYYKWLYKFGSPKWFYETSGKWLCGLSIVTACLLTISLVWGLAFAPADYLQGNSYRIIFIHVPSAFLAQAIYILMASAAIIYLVWKIKIADMAQAVLAPIGTSFTLLALFTGAVWGKPTWGTWWVWDARLTSMLILLFLYLGLLSLRNAMNNNAAARGCSIMAIVGVVNIPIIKFSVEWWNTLHQGTTLTLTERPSMAIEMLMPLLMSIIGFYLFFTLIFIQRLRIEIMYRERKTSWVRQLISTSGSGSIFSSTTV</sequence>